<sequence>MGTTALSVLRQKFNEEIAGRDGWRTGTTTGAGSSTTAADTVLADKGDDFYNDTHFILLTSGTYATKIRPVSDFTSTGGIVTWTAALAGASGSGVTYELSIFHPDDVKRCLNAAALEAFPYLRKRIIDESLISGNWLRDPGFEDWSSTTALYHWQAVGTATFAQGTSIYGGRLYGSKVAIVTSVAANDGIKQSTATNDSLIDLRGHSITFRAVLAGASGDAVIRITDSDGTTTSSAVSALATWETLSVTRTISSTTKVVTFDAISPNNQSFYIDNARTFGKEKYDYVLPTFLINVNEVNAQVMHEATYPCDDMSFVYPPRPIVNRRIYNDGTYRTLQILEPLIDESKLQIIGSGYLSTLAADTTTVEIDGDEVNVLIALAVSKWYQMQSGMIGSESSDRFSQLSEKWYQEYLRRRNRHCSVEPYALPRIR</sequence>
<protein>
    <submittedName>
        <fullName evidence="1">Uncharacterized protein</fullName>
    </submittedName>
</protein>
<dbReference type="EMBL" id="MT142831">
    <property type="protein sequence ID" value="QJA89221.1"/>
    <property type="molecule type" value="Genomic_DNA"/>
</dbReference>
<evidence type="ECO:0000313" key="1">
    <source>
        <dbReference type="EMBL" id="QJA89221.1"/>
    </source>
</evidence>
<name>A0A6M3L6S3_9ZZZZ</name>
<dbReference type="AlphaFoldDB" id="A0A6M3L6S3"/>
<reference evidence="1" key="1">
    <citation type="submission" date="2020-03" db="EMBL/GenBank/DDBJ databases">
        <title>The deep terrestrial virosphere.</title>
        <authorList>
            <person name="Holmfeldt K."/>
            <person name="Nilsson E."/>
            <person name="Simone D."/>
            <person name="Lopez-Fernandez M."/>
            <person name="Wu X."/>
            <person name="de Brujin I."/>
            <person name="Lundin D."/>
            <person name="Andersson A."/>
            <person name="Bertilsson S."/>
            <person name="Dopson M."/>
        </authorList>
    </citation>
    <scope>NUCLEOTIDE SEQUENCE</scope>
    <source>
        <strain evidence="1">MM415B02587</strain>
    </source>
</reference>
<organism evidence="1">
    <name type="scientific">viral metagenome</name>
    <dbReference type="NCBI Taxonomy" id="1070528"/>
    <lineage>
        <taxon>unclassified sequences</taxon>
        <taxon>metagenomes</taxon>
        <taxon>organismal metagenomes</taxon>
    </lineage>
</organism>
<dbReference type="Gene3D" id="2.60.120.260">
    <property type="entry name" value="Galactose-binding domain-like"/>
    <property type="match status" value="1"/>
</dbReference>
<proteinExistence type="predicted"/>
<gene>
    <name evidence="1" type="ORF">MM415B02587_0008</name>
</gene>
<accession>A0A6M3L6S3</accession>